<keyword evidence="1" id="KW-1133">Transmembrane helix</keyword>
<evidence type="ECO:0000313" key="2">
    <source>
        <dbReference type="EMBL" id="SDZ76535.1"/>
    </source>
</evidence>
<keyword evidence="1" id="KW-0812">Transmembrane</keyword>
<dbReference type="EMBL" id="FNQT01000001">
    <property type="protein sequence ID" value="SDZ76535.1"/>
    <property type="molecule type" value="Genomic_DNA"/>
</dbReference>
<dbReference type="PROSITE" id="PS51257">
    <property type="entry name" value="PROKAR_LIPOPROTEIN"/>
    <property type="match status" value="1"/>
</dbReference>
<keyword evidence="1" id="KW-0472">Membrane</keyword>
<feature type="transmembrane region" description="Helical" evidence="1">
    <location>
        <begin position="114"/>
        <end position="133"/>
    </location>
</feature>
<dbReference type="InterPro" id="IPR055970">
    <property type="entry name" value="DUF7548"/>
</dbReference>
<dbReference type="OrthoDB" id="214866at2157"/>
<keyword evidence="3" id="KW-1185">Reference proteome</keyword>
<feature type="transmembrane region" description="Helical" evidence="1">
    <location>
        <begin position="74"/>
        <end position="94"/>
    </location>
</feature>
<organism evidence="2 3">
    <name type="scientific">Haloplanus vescus</name>
    <dbReference type="NCBI Taxonomy" id="555874"/>
    <lineage>
        <taxon>Archaea</taxon>
        <taxon>Methanobacteriati</taxon>
        <taxon>Methanobacteriota</taxon>
        <taxon>Stenosarchaea group</taxon>
        <taxon>Halobacteria</taxon>
        <taxon>Halobacteriales</taxon>
        <taxon>Haloferacaceae</taxon>
        <taxon>Haloplanus</taxon>
    </lineage>
</organism>
<feature type="transmembrane region" description="Helical" evidence="1">
    <location>
        <begin position="12"/>
        <end position="32"/>
    </location>
</feature>
<feature type="transmembrane region" description="Helical" evidence="1">
    <location>
        <begin position="38"/>
        <end position="62"/>
    </location>
</feature>
<gene>
    <name evidence="2" type="ORF">SAMN04488065_0137</name>
</gene>
<dbReference type="Pfam" id="PF24416">
    <property type="entry name" value="DUF7548"/>
    <property type="match status" value="1"/>
</dbReference>
<dbReference type="RefSeq" id="WP_092629916.1">
    <property type="nucleotide sequence ID" value="NZ_FNQT01000001.1"/>
</dbReference>
<proteinExistence type="predicted"/>
<dbReference type="Proteomes" id="UP000236755">
    <property type="component" value="Unassembled WGS sequence"/>
</dbReference>
<evidence type="ECO:0000313" key="3">
    <source>
        <dbReference type="Proteomes" id="UP000236755"/>
    </source>
</evidence>
<accession>A0A1H3VNZ8</accession>
<protein>
    <submittedName>
        <fullName evidence="2">Uncharacterized protein</fullName>
    </submittedName>
</protein>
<reference evidence="2 3" key="1">
    <citation type="submission" date="2016-10" db="EMBL/GenBank/DDBJ databases">
        <authorList>
            <person name="de Groot N.N."/>
        </authorList>
    </citation>
    <scope>NUCLEOTIDE SEQUENCE [LARGE SCALE GENOMIC DNA]</scope>
    <source>
        <strain evidence="2 3">CGMCC 1.8712</strain>
    </source>
</reference>
<sequence>MRIEQAAPAVGIAGCLAVVAVLALPFALFPSWGTELAAYYTGGPLGVGAVLAFALVGTVVFLAGARGQADPTTAAGIALPLGVVALVVALSWAFAAPLDPIFGLPSSWMTDHRWYVVVATAVIPAAAAVYARAVV</sequence>
<name>A0A1H3VNZ8_9EURY</name>
<dbReference type="AlphaFoldDB" id="A0A1H3VNZ8"/>
<evidence type="ECO:0000256" key="1">
    <source>
        <dbReference type="SAM" id="Phobius"/>
    </source>
</evidence>